<evidence type="ECO:0000256" key="3">
    <source>
        <dbReference type="PIRSR" id="PIRSR002825-1"/>
    </source>
</evidence>
<dbReference type="GO" id="GO:0030288">
    <property type="term" value="C:outer membrane-bounded periplasmic space"/>
    <property type="evidence" value="ECO:0007669"/>
    <property type="project" value="TreeGrafter"/>
</dbReference>
<keyword evidence="2" id="KW-0732">Signal</keyword>
<dbReference type="SUPFAM" id="SSF53850">
    <property type="entry name" value="Periplasmic binding protein-like II"/>
    <property type="match status" value="1"/>
</dbReference>
<sequence>MAPSPTRRALLGGAALLVASPALLRAQTRTLNLYSSRHYDTDEALYSDFTKQTGIAINRVEAGEDPLLARMQSEGANSPADVLITVDAGRIEKAQGMGLLQPFASETLASRIPANLRDPDGNWFGFSTRARVFLVAKDKVAEGAIGSYEDLADPKWKGKVLIRSSTNVYNQSLTGSVLAAHGPEKTEAWARGVVANMARPPRGGDTDQIRAAAAGEGDIAVANTYYFGRMALSSKPEDKAVVEKLRVVFPNQADRGTHVNISAAGIARHAKNIDAAKAFLEYLSTPSAQRYFAFGNSEYPVVAGVEPPPHVAAWGKFKVDALNARVFARNNAEALKIMDRAGWK</sequence>
<feature type="binding site" evidence="3">
    <location>
        <position position="225"/>
    </location>
    <ligand>
        <name>Fe cation</name>
        <dbReference type="ChEBI" id="CHEBI:24875"/>
    </ligand>
</feature>
<proteinExistence type="inferred from homology"/>
<feature type="binding site" evidence="3">
    <location>
        <position position="226"/>
    </location>
    <ligand>
        <name>Fe cation</name>
        <dbReference type="ChEBI" id="CHEBI:24875"/>
    </ligand>
</feature>
<dbReference type="Pfam" id="PF13343">
    <property type="entry name" value="SBP_bac_6"/>
    <property type="match status" value="1"/>
</dbReference>
<dbReference type="InterPro" id="IPR026045">
    <property type="entry name" value="Ferric-bd"/>
</dbReference>
<dbReference type="PANTHER" id="PTHR30006">
    <property type="entry name" value="THIAMINE-BINDING PERIPLASMIC PROTEIN-RELATED"/>
    <property type="match status" value="1"/>
</dbReference>
<protein>
    <submittedName>
        <fullName evidence="4">Fe(3+) ABC transporter substrate-binding protein</fullName>
    </submittedName>
</protein>
<evidence type="ECO:0000313" key="4">
    <source>
        <dbReference type="EMBL" id="AVO47442.1"/>
    </source>
</evidence>
<dbReference type="EMBL" id="CP027668">
    <property type="protein sequence ID" value="AVO47442.1"/>
    <property type="molecule type" value="Genomic_DNA"/>
</dbReference>
<keyword evidence="3" id="KW-0408">Iron</keyword>
<dbReference type="OrthoDB" id="9769567at2"/>
<dbReference type="PIRSF" id="PIRSF002825">
    <property type="entry name" value="CfbpA"/>
    <property type="match status" value="1"/>
</dbReference>
<evidence type="ECO:0000313" key="5">
    <source>
        <dbReference type="Proteomes" id="UP000237889"/>
    </source>
</evidence>
<dbReference type="PANTHER" id="PTHR30006:SF15">
    <property type="entry name" value="IRON-UTILIZATION PERIPLASMIC PROTEIN"/>
    <property type="match status" value="1"/>
</dbReference>
<dbReference type="AlphaFoldDB" id="A0A2S0NH01"/>
<dbReference type="KEGG" id="phr:C6569_00280"/>
<evidence type="ECO:0000256" key="2">
    <source>
        <dbReference type="ARBA" id="ARBA00022729"/>
    </source>
</evidence>
<comment type="similarity">
    <text evidence="1">Belongs to the bacterial solute-binding protein 1 family.</text>
</comment>
<evidence type="ECO:0000256" key="1">
    <source>
        <dbReference type="ARBA" id="ARBA00008520"/>
    </source>
</evidence>
<dbReference type="GO" id="GO:0046872">
    <property type="term" value="F:metal ion binding"/>
    <property type="evidence" value="ECO:0007669"/>
    <property type="project" value="UniProtKB-KW"/>
</dbReference>
<accession>A0A2S0NH01</accession>
<name>A0A2S0NH01_9HYPH</name>
<gene>
    <name evidence="4" type="ORF">C6569_00280</name>
</gene>
<keyword evidence="3" id="KW-0479">Metal-binding</keyword>
<dbReference type="CDD" id="cd13542">
    <property type="entry name" value="PBP2_FutA1_ilke"/>
    <property type="match status" value="1"/>
</dbReference>
<feature type="binding site" evidence="3">
    <location>
        <position position="38"/>
    </location>
    <ligand>
        <name>Fe cation</name>
        <dbReference type="ChEBI" id="CHEBI:24875"/>
    </ligand>
</feature>
<dbReference type="RefSeq" id="WP_106750812.1">
    <property type="nucleotide sequence ID" value="NZ_CP027668.1"/>
</dbReference>
<organism evidence="4 5">
    <name type="scientific">Phreatobacter cathodiphilus</name>
    <dbReference type="NCBI Taxonomy" id="1868589"/>
    <lineage>
        <taxon>Bacteria</taxon>
        <taxon>Pseudomonadati</taxon>
        <taxon>Pseudomonadota</taxon>
        <taxon>Alphaproteobacteria</taxon>
        <taxon>Hyphomicrobiales</taxon>
        <taxon>Phreatobacteraceae</taxon>
        <taxon>Phreatobacter</taxon>
    </lineage>
</organism>
<dbReference type="Gene3D" id="3.40.190.10">
    <property type="entry name" value="Periplasmic binding protein-like II"/>
    <property type="match status" value="2"/>
</dbReference>
<dbReference type="Proteomes" id="UP000237889">
    <property type="component" value="Chromosome"/>
</dbReference>
<keyword evidence="5" id="KW-1185">Reference proteome</keyword>
<reference evidence="4 5" key="1">
    <citation type="submission" date="2018-03" db="EMBL/GenBank/DDBJ databases">
        <title>Genome sequencing of Phreatobacter sp.</title>
        <authorList>
            <person name="Kim S.-J."/>
            <person name="Heo J."/>
            <person name="Kwon S.-W."/>
        </authorList>
    </citation>
    <scope>NUCLEOTIDE SEQUENCE [LARGE SCALE GENOMIC DNA]</scope>
    <source>
        <strain evidence="4 5">S-12</strain>
    </source>
</reference>